<evidence type="ECO:0000256" key="1">
    <source>
        <dbReference type="ARBA" id="ARBA00022553"/>
    </source>
</evidence>
<evidence type="ECO:0000256" key="5">
    <source>
        <dbReference type="PROSITE-ProRule" id="PRU00169"/>
    </source>
</evidence>
<accession>A0A0C1YRP6</accession>
<dbReference type="Gene3D" id="3.40.50.2300">
    <property type="match status" value="1"/>
</dbReference>
<dbReference type="SUPFAM" id="SSF46894">
    <property type="entry name" value="C-terminal effector domain of the bipartite response regulators"/>
    <property type="match status" value="1"/>
</dbReference>
<feature type="modified residue" description="4-aspartylphosphate" evidence="5">
    <location>
        <position position="55"/>
    </location>
</feature>
<comment type="caution">
    <text evidence="8">The sequence shown here is derived from an EMBL/GenBank/DDBJ whole genome shotgun (WGS) entry which is preliminary data.</text>
</comment>
<keyword evidence="1 5" id="KW-0597">Phosphoprotein</keyword>
<evidence type="ECO:0000256" key="4">
    <source>
        <dbReference type="ARBA" id="ARBA00023163"/>
    </source>
</evidence>
<dbReference type="Pfam" id="PF00196">
    <property type="entry name" value="GerE"/>
    <property type="match status" value="1"/>
</dbReference>
<dbReference type="Proteomes" id="UP000031572">
    <property type="component" value="Unassembled WGS sequence"/>
</dbReference>
<proteinExistence type="predicted"/>
<dbReference type="CDD" id="cd06170">
    <property type="entry name" value="LuxR_C_like"/>
    <property type="match status" value="1"/>
</dbReference>
<evidence type="ECO:0000256" key="2">
    <source>
        <dbReference type="ARBA" id="ARBA00023015"/>
    </source>
</evidence>
<organism evidence="8 9">
    <name type="scientific">Noviherbaspirillum autotrophicum</name>
    <dbReference type="NCBI Taxonomy" id="709839"/>
    <lineage>
        <taxon>Bacteria</taxon>
        <taxon>Pseudomonadati</taxon>
        <taxon>Pseudomonadota</taxon>
        <taxon>Betaproteobacteria</taxon>
        <taxon>Burkholderiales</taxon>
        <taxon>Oxalobacteraceae</taxon>
        <taxon>Noviherbaspirillum</taxon>
    </lineage>
</organism>
<dbReference type="PRINTS" id="PR00038">
    <property type="entry name" value="HTHLUXR"/>
</dbReference>
<keyword evidence="3 8" id="KW-0238">DNA-binding</keyword>
<dbReference type="InterPro" id="IPR001789">
    <property type="entry name" value="Sig_transdc_resp-reg_receiver"/>
</dbReference>
<dbReference type="PANTHER" id="PTHR43214">
    <property type="entry name" value="TWO-COMPONENT RESPONSE REGULATOR"/>
    <property type="match status" value="1"/>
</dbReference>
<protein>
    <submittedName>
        <fullName evidence="8">Response regulator containing a CheY-like receiver domain and an HTH DNA-binding domain protein</fullName>
    </submittedName>
</protein>
<dbReference type="PANTHER" id="PTHR43214:SF41">
    <property type="entry name" value="NITRATE_NITRITE RESPONSE REGULATOR PROTEIN NARP"/>
    <property type="match status" value="1"/>
</dbReference>
<evidence type="ECO:0000259" key="6">
    <source>
        <dbReference type="PROSITE" id="PS50043"/>
    </source>
</evidence>
<dbReference type="PROSITE" id="PS50110">
    <property type="entry name" value="RESPONSE_REGULATORY"/>
    <property type="match status" value="1"/>
</dbReference>
<dbReference type="PROSITE" id="PS50043">
    <property type="entry name" value="HTH_LUXR_2"/>
    <property type="match status" value="1"/>
</dbReference>
<evidence type="ECO:0000313" key="8">
    <source>
        <dbReference type="EMBL" id="KIF83347.1"/>
    </source>
</evidence>
<dbReference type="InterPro" id="IPR000792">
    <property type="entry name" value="Tscrpt_reg_LuxR_C"/>
</dbReference>
<name>A0A0C1YRP6_9BURK</name>
<evidence type="ECO:0000313" key="9">
    <source>
        <dbReference type="Proteomes" id="UP000031572"/>
    </source>
</evidence>
<dbReference type="EMBL" id="JWJG01000028">
    <property type="protein sequence ID" value="KIF83347.1"/>
    <property type="molecule type" value="Genomic_DNA"/>
</dbReference>
<dbReference type="SMART" id="SM00421">
    <property type="entry name" value="HTH_LUXR"/>
    <property type="match status" value="1"/>
</dbReference>
<dbReference type="SMART" id="SM00448">
    <property type="entry name" value="REC"/>
    <property type="match status" value="1"/>
</dbReference>
<dbReference type="SUPFAM" id="SSF52172">
    <property type="entry name" value="CheY-like"/>
    <property type="match status" value="1"/>
</dbReference>
<dbReference type="GO" id="GO:0000160">
    <property type="term" value="P:phosphorelay signal transduction system"/>
    <property type="evidence" value="ECO:0007669"/>
    <property type="project" value="InterPro"/>
</dbReference>
<dbReference type="STRING" id="709839.TSA66_24955"/>
<dbReference type="RefSeq" id="WP_040041974.1">
    <property type="nucleotide sequence ID" value="NZ_JWJG01000028.1"/>
</dbReference>
<dbReference type="Pfam" id="PF00072">
    <property type="entry name" value="Response_reg"/>
    <property type="match status" value="1"/>
</dbReference>
<dbReference type="InterPro" id="IPR039420">
    <property type="entry name" value="WalR-like"/>
</dbReference>
<dbReference type="GO" id="GO:0003677">
    <property type="term" value="F:DNA binding"/>
    <property type="evidence" value="ECO:0007669"/>
    <property type="project" value="UniProtKB-KW"/>
</dbReference>
<dbReference type="InterPro" id="IPR011006">
    <property type="entry name" value="CheY-like_superfamily"/>
</dbReference>
<keyword evidence="9" id="KW-1185">Reference proteome</keyword>
<dbReference type="OrthoDB" id="3623000at2"/>
<evidence type="ECO:0000256" key="3">
    <source>
        <dbReference type="ARBA" id="ARBA00023125"/>
    </source>
</evidence>
<feature type="domain" description="HTH luxR-type" evidence="6">
    <location>
        <begin position="156"/>
        <end position="221"/>
    </location>
</feature>
<keyword evidence="4" id="KW-0804">Transcription</keyword>
<dbReference type="GO" id="GO:0006355">
    <property type="term" value="P:regulation of DNA-templated transcription"/>
    <property type="evidence" value="ECO:0007669"/>
    <property type="project" value="InterPro"/>
</dbReference>
<reference evidence="8 9" key="1">
    <citation type="submission" date="2014-12" db="EMBL/GenBank/DDBJ databases">
        <title>Denitrispirillum autotrophicum gen. nov., sp. nov., Denitrifying, Facultatively Autotrophic Bacteria Isolated from Rice Paddy Soil.</title>
        <authorList>
            <person name="Ishii S."/>
            <person name="Ashida N."/>
            <person name="Ohno H."/>
            <person name="Otsuka S."/>
            <person name="Yokota A."/>
            <person name="Senoo K."/>
        </authorList>
    </citation>
    <scope>NUCLEOTIDE SEQUENCE [LARGE SCALE GENOMIC DNA]</scope>
    <source>
        <strain evidence="8 9">TSA66</strain>
    </source>
</reference>
<gene>
    <name evidence="8" type="ORF">TSA66_24955</name>
</gene>
<sequence>MATTVAVVEDNPEFLARFCEIIQSDAECELAGAAVNGAEGLALIDRQRADVYLIDLGLPDMSGIEVIKHALKTHPDCDVMVVTVFGDDAHVLSSIEAGATGYVLKDSSPAEITACIHELRNGGAPISPVIARKILQRFQRKHTGAAHGAQPARAHTDEADTAMTERELEVLRALAKGLSLREIGEAHFISAHTVAGHVKNIYRKLAVHSRGEAVYEATKLGLIQL</sequence>
<dbReference type="InterPro" id="IPR058245">
    <property type="entry name" value="NreC/VraR/RcsB-like_REC"/>
</dbReference>
<dbReference type="InterPro" id="IPR016032">
    <property type="entry name" value="Sig_transdc_resp-reg_C-effctor"/>
</dbReference>
<keyword evidence="2" id="KW-0805">Transcription regulation</keyword>
<feature type="domain" description="Response regulatory" evidence="7">
    <location>
        <begin position="4"/>
        <end position="120"/>
    </location>
</feature>
<dbReference type="CDD" id="cd17535">
    <property type="entry name" value="REC_NarL-like"/>
    <property type="match status" value="1"/>
</dbReference>
<evidence type="ECO:0000259" key="7">
    <source>
        <dbReference type="PROSITE" id="PS50110"/>
    </source>
</evidence>
<dbReference type="AlphaFoldDB" id="A0A0C1YRP6"/>